<name>A0A397JDA1_9GLOM</name>
<dbReference type="AlphaFoldDB" id="A0A397JDA1"/>
<comment type="caution">
    <text evidence="2">The sequence shown here is derived from an EMBL/GenBank/DDBJ whole genome shotgun (WGS) entry which is preliminary data.</text>
</comment>
<feature type="domain" description="F-box" evidence="1">
    <location>
        <begin position="1"/>
        <end position="49"/>
    </location>
</feature>
<evidence type="ECO:0000313" key="3">
    <source>
        <dbReference type="Proteomes" id="UP000266861"/>
    </source>
</evidence>
<accession>A0A397JDA1</accession>
<dbReference type="SMART" id="SM00256">
    <property type="entry name" value="FBOX"/>
    <property type="match status" value="1"/>
</dbReference>
<reference evidence="2 3" key="1">
    <citation type="submission" date="2018-08" db="EMBL/GenBank/DDBJ databases">
        <title>Genome and evolution of the arbuscular mycorrhizal fungus Diversispora epigaea (formerly Glomus versiforme) and its bacterial endosymbionts.</title>
        <authorList>
            <person name="Sun X."/>
            <person name="Fei Z."/>
            <person name="Harrison M."/>
        </authorList>
    </citation>
    <scope>NUCLEOTIDE SEQUENCE [LARGE SCALE GENOMIC DNA]</scope>
    <source>
        <strain evidence="2 3">IT104</strain>
    </source>
</reference>
<organism evidence="2 3">
    <name type="scientific">Diversispora epigaea</name>
    <dbReference type="NCBI Taxonomy" id="1348612"/>
    <lineage>
        <taxon>Eukaryota</taxon>
        <taxon>Fungi</taxon>
        <taxon>Fungi incertae sedis</taxon>
        <taxon>Mucoromycota</taxon>
        <taxon>Glomeromycotina</taxon>
        <taxon>Glomeromycetes</taxon>
        <taxon>Diversisporales</taxon>
        <taxon>Diversisporaceae</taxon>
        <taxon>Diversispora</taxon>
    </lineage>
</organism>
<dbReference type="PROSITE" id="PS50181">
    <property type="entry name" value="FBOX"/>
    <property type="match status" value="1"/>
</dbReference>
<dbReference type="InterPro" id="IPR001810">
    <property type="entry name" value="F-box_dom"/>
</dbReference>
<gene>
    <name evidence="2" type="ORF">Glove_99g37</name>
</gene>
<protein>
    <recommendedName>
        <fullName evidence="1">F-box domain-containing protein</fullName>
    </recommendedName>
</protein>
<dbReference type="SUPFAM" id="SSF81383">
    <property type="entry name" value="F-box domain"/>
    <property type="match status" value="1"/>
</dbReference>
<dbReference type="Proteomes" id="UP000266861">
    <property type="component" value="Unassembled WGS sequence"/>
</dbReference>
<sequence>MLQILTLPHETLLEVMTYLPTRKLCKLMILSKYFNQAIKEIIIDRFTKVFSGQNKQILVYMSRYDLLELTQTYHAFDFAFKSFNCDTLITVFSIDPTQPKGTIGSKRKKLEGLTLRSGVIWRQKLINDSIQYLGWGLKSEEKNARIYVYDSSFMNNPCLEAYYVTHGKLITPLDGCKATKGWWSTLLYSKKKKKSVSTVGFVGRNKTSGKLPGIPYVAGKLKNISIKADFLLVAYEEKMVDKSKNGIKYLLTEGGEEYLKRKKTCVIS</sequence>
<evidence type="ECO:0000259" key="1">
    <source>
        <dbReference type="PROSITE" id="PS50181"/>
    </source>
</evidence>
<evidence type="ECO:0000313" key="2">
    <source>
        <dbReference type="EMBL" id="RHZ83174.1"/>
    </source>
</evidence>
<dbReference type="Pfam" id="PF12937">
    <property type="entry name" value="F-box-like"/>
    <property type="match status" value="1"/>
</dbReference>
<dbReference type="CDD" id="cd09917">
    <property type="entry name" value="F-box_SF"/>
    <property type="match status" value="1"/>
</dbReference>
<keyword evidence="3" id="KW-1185">Reference proteome</keyword>
<dbReference type="OrthoDB" id="2325560at2759"/>
<dbReference type="InterPro" id="IPR036047">
    <property type="entry name" value="F-box-like_dom_sf"/>
</dbReference>
<dbReference type="EMBL" id="PQFF01000092">
    <property type="protein sequence ID" value="RHZ83174.1"/>
    <property type="molecule type" value="Genomic_DNA"/>
</dbReference>
<proteinExistence type="predicted"/>